<evidence type="ECO:0000313" key="3">
    <source>
        <dbReference type="EMBL" id="QDU25931.1"/>
    </source>
</evidence>
<name>A0A517Y6S4_9BACT</name>
<evidence type="ECO:0000256" key="2">
    <source>
        <dbReference type="SAM" id="SignalP"/>
    </source>
</evidence>
<reference evidence="3 4" key="1">
    <citation type="submission" date="2019-02" db="EMBL/GenBank/DDBJ databases">
        <title>Deep-cultivation of Planctomycetes and their phenomic and genomic characterization uncovers novel biology.</title>
        <authorList>
            <person name="Wiegand S."/>
            <person name="Jogler M."/>
            <person name="Boedeker C."/>
            <person name="Pinto D."/>
            <person name="Vollmers J."/>
            <person name="Rivas-Marin E."/>
            <person name="Kohn T."/>
            <person name="Peeters S.H."/>
            <person name="Heuer A."/>
            <person name="Rast P."/>
            <person name="Oberbeckmann S."/>
            <person name="Bunk B."/>
            <person name="Jeske O."/>
            <person name="Meyerdierks A."/>
            <person name="Storesund J.E."/>
            <person name="Kallscheuer N."/>
            <person name="Luecker S."/>
            <person name="Lage O.M."/>
            <person name="Pohl T."/>
            <person name="Merkel B.J."/>
            <person name="Hornburger P."/>
            <person name="Mueller R.-W."/>
            <person name="Bruemmer F."/>
            <person name="Labrenz M."/>
            <person name="Spormann A.M."/>
            <person name="Op den Camp H."/>
            <person name="Overmann J."/>
            <person name="Amann R."/>
            <person name="Jetten M.S.M."/>
            <person name="Mascher T."/>
            <person name="Medema M.H."/>
            <person name="Devos D.P."/>
            <person name="Kaster A.-K."/>
            <person name="Ovreas L."/>
            <person name="Rohde M."/>
            <person name="Galperin M.Y."/>
            <person name="Jogler C."/>
        </authorList>
    </citation>
    <scope>NUCLEOTIDE SEQUENCE [LARGE SCALE GENOMIC DNA]</scope>
    <source>
        <strain evidence="3 4">ETA_A8</strain>
    </source>
</reference>
<feature type="signal peptide" evidence="2">
    <location>
        <begin position="1"/>
        <end position="25"/>
    </location>
</feature>
<keyword evidence="2" id="KW-0732">Signal</keyword>
<dbReference type="Pfam" id="PF07642">
    <property type="entry name" value="BBP2"/>
    <property type="match status" value="1"/>
</dbReference>
<dbReference type="EMBL" id="CP036274">
    <property type="protein sequence ID" value="QDU25931.1"/>
    <property type="molecule type" value="Genomic_DNA"/>
</dbReference>
<evidence type="ECO:0000313" key="4">
    <source>
        <dbReference type="Proteomes" id="UP000315017"/>
    </source>
</evidence>
<dbReference type="OrthoDB" id="9775763at2"/>
<organism evidence="3 4">
    <name type="scientific">Anatilimnocola aggregata</name>
    <dbReference type="NCBI Taxonomy" id="2528021"/>
    <lineage>
        <taxon>Bacteria</taxon>
        <taxon>Pseudomonadati</taxon>
        <taxon>Planctomycetota</taxon>
        <taxon>Planctomycetia</taxon>
        <taxon>Pirellulales</taxon>
        <taxon>Pirellulaceae</taxon>
        <taxon>Anatilimnocola</taxon>
    </lineage>
</organism>
<dbReference type="KEGG" id="aagg:ETAA8_10030"/>
<dbReference type="AlphaFoldDB" id="A0A517Y6S4"/>
<evidence type="ECO:0008006" key="5">
    <source>
        <dbReference type="Google" id="ProtNLM"/>
    </source>
</evidence>
<dbReference type="InterPro" id="IPR011486">
    <property type="entry name" value="BBP2"/>
</dbReference>
<sequence length="453" mass="49877" precursor="true">MKVNWLVAATLTIVASIGLPLVSSAQSPSYTIADYEQPNAPPAPEPEVGAGLQPLTRSADAPAHCAACEAPAEEEEATCDPWRLFCQKECGWNITGFVNAGWTGNSVSPASGYNGPVTFNDRNEGMLNQLYLIGEKTIDRETCCWNWGGRVDVLYGTDYIFTQSNGWELTPAGTAKWNSNPYYGLAIPQLYAEVGNENNSIKVGHFYTVLGYEVVPANGNFFYSHAYTMQYGEPFTHWGVLGSYKASDEISLNYGVVNGWDALTRVQDDPGFIAGFTWTGCEDVLAFNAIFGNEPTVTGPYTDRYTHSLVYTRNFSEDWQYIFQHDFGSQVAGDRAGAGSAQWYGINQYLFYTINDCWKAGFRGEWFRDNDGVRVTGLRPSVGQPLAGSGFAGNFFEITGGLNYAPTANLTVRGEIRYDWFDGVANNGNAALPFDDGTRSDQLLFSIDLIYLF</sequence>
<accession>A0A517Y6S4</accession>
<evidence type="ECO:0000256" key="1">
    <source>
        <dbReference type="SAM" id="MobiDB-lite"/>
    </source>
</evidence>
<dbReference type="RefSeq" id="WP_145085672.1">
    <property type="nucleotide sequence ID" value="NZ_CP036274.1"/>
</dbReference>
<gene>
    <name evidence="3" type="ORF">ETAA8_10030</name>
</gene>
<feature type="region of interest" description="Disordered" evidence="1">
    <location>
        <begin position="33"/>
        <end position="53"/>
    </location>
</feature>
<keyword evidence="4" id="KW-1185">Reference proteome</keyword>
<feature type="chain" id="PRO_5021906868" description="Porin" evidence="2">
    <location>
        <begin position="26"/>
        <end position="453"/>
    </location>
</feature>
<proteinExistence type="predicted"/>
<protein>
    <recommendedName>
        <fullName evidence="5">Porin</fullName>
    </recommendedName>
</protein>
<dbReference type="Proteomes" id="UP000315017">
    <property type="component" value="Chromosome"/>
</dbReference>